<evidence type="ECO:0000313" key="1">
    <source>
        <dbReference type="EMBL" id="MCL7038183.1"/>
    </source>
</evidence>
<comment type="caution">
    <text evidence="1">The sequence shown here is derived from an EMBL/GenBank/DDBJ whole genome shotgun (WGS) entry which is preliminary data.</text>
</comment>
<dbReference type="AlphaFoldDB" id="A0AA41SQX9"/>
<organism evidence="1 2">
    <name type="scientific">Papaver nudicaule</name>
    <name type="common">Iceland poppy</name>
    <dbReference type="NCBI Taxonomy" id="74823"/>
    <lineage>
        <taxon>Eukaryota</taxon>
        <taxon>Viridiplantae</taxon>
        <taxon>Streptophyta</taxon>
        <taxon>Embryophyta</taxon>
        <taxon>Tracheophyta</taxon>
        <taxon>Spermatophyta</taxon>
        <taxon>Magnoliopsida</taxon>
        <taxon>Ranunculales</taxon>
        <taxon>Papaveraceae</taxon>
        <taxon>Papaveroideae</taxon>
        <taxon>Papaver</taxon>
    </lineage>
</organism>
<reference evidence="1" key="1">
    <citation type="submission" date="2022-03" db="EMBL/GenBank/DDBJ databases">
        <title>A functionally conserved STORR gene fusion in Papaver species that diverged 16.8 million years ago.</title>
        <authorList>
            <person name="Catania T."/>
        </authorList>
    </citation>
    <scope>NUCLEOTIDE SEQUENCE</scope>
    <source>
        <strain evidence="1">S-191538</strain>
    </source>
</reference>
<gene>
    <name evidence="1" type="ORF">MKW94_022351</name>
</gene>
<dbReference type="Proteomes" id="UP001177140">
    <property type="component" value="Unassembled WGS sequence"/>
</dbReference>
<protein>
    <submittedName>
        <fullName evidence="1">Uncharacterized protein</fullName>
    </submittedName>
</protein>
<accession>A0AA41SQX9</accession>
<proteinExistence type="predicted"/>
<dbReference type="EMBL" id="JAJJMA010187863">
    <property type="protein sequence ID" value="MCL7038183.1"/>
    <property type="molecule type" value="Genomic_DNA"/>
</dbReference>
<sequence length="125" mass="13555">MAVFQEEMAPISPLKRRKLSIEESGPCETKAVCINEPEHLPPLISSDSPAIPVLLVQEFVTEENVDDLPLSNVKRSRGKFPTGTSLDNLKVQSEKVLESVAGMLGNLLITSSSANCLTFIDSMSP</sequence>
<keyword evidence="2" id="KW-1185">Reference proteome</keyword>
<name>A0AA41SQX9_PAPNU</name>
<evidence type="ECO:0000313" key="2">
    <source>
        <dbReference type="Proteomes" id="UP001177140"/>
    </source>
</evidence>